<name>A0A3B1J3Q4_ASTMX</name>
<dbReference type="Ensembl" id="ENSAMXT00000050651.1">
    <property type="protein sequence ID" value="ENSAMXP00000036897.1"/>
    <property type="gene ID" value="ENSAMXG00000036884.1"/>
</dbReference>
<sequence length="220" mass="25967">MYRRRHVLVFTLLPSDNVIIKLALIRLTPEQEEQGEKSVKNLISSVLIHHFLTVDINKAFVAKRKCLESFTSSSLKTSQQKVEEMWRSQQKERAQMSEDYCTQFSSVFQQWESDIQKAKDQDKKLMALFQHQQMMFKQMRASQGQRLKTLKQLLDHYIKSMQELHNTHEEQSTTAVSELRQEMGLLHKKILMNTVSFLTLVKLCDKFTYCYSMNFGMPVY</sequence>
<dbReference type="STRING" id="7994.ENSAMXP00000036897"/>
<protein>
    <submittedName>
        <fullName evidence="3">Synaptonemal complex protein 3</fullName>
    </submittedName>
</protein>
<dbReference type="GO" id="GO:0051321">
    <property type="term" value="P:meiotic cell cycle"/>
    <property type="evidence" value="ECO:0007669"/>
    <property type="project" value="TreeGrafter"/>
</dbReference>
<dbReference type="Bgee" id="ENSAMXG00000036884">
    <property type="expression patterns" value="Expressed in testis and 3 other cell types or tissues"/>
</dbReference>
<keyword evidence="4" id="KW-1185">Reference proteome</keyword>
<reference evidence="4" key="1">
    <citation type="submission" date="2013-03" db="EMBL/GenBank/DDBJ databases">
        <authorList>
            <person name="Jeffery W."/>
            <person name="Warren W."/>
            <person name="Wilson R.K."/>
        </authorList>
    </citation>
    <scope>NUCLEOTIDE SEQUENCE</scope>
    <source>
        <strain evidence="4">female</strain>
    </source>
</reference>
<dbReference type="PANTHER" id="PTHR19368">
    <property type="entry name" value="XLR/SCP3/FAM9"/>
    <property type="match status" value="1"/>
</dbReference>
<dbReference type="GO" id="GO:0007286">
    <property type="term" value="P:spermatid development"/>
    <property type="evidence" value="ECO:0007669"/>
    <property type="project" value="TreeGrafter"/>
</dbReference>
<feature type="domain" description="XLR/SYCP3/FAM9" evidence="2">
    <location>
        <begin position="58"/>
        <end position="189"/>
    </location>
</feature>
<dbReference type="Proteomes" id="UP000018467">
    <property type="component" value="Unassembled WGS sequence"/>
</dbReference>
<proteinExistence type="inferred from homology"/>
<evidence type="ECO:0000313" key="3">
    <source>
        <dbReference type="Ensembl" id="ENSAMXP00000036897.1"/>
    </source>
</evidence>
<dbReference type="GeneTree" id="ENSGT00390000000062"/>
<dbReference type="GO" id="GO:0000795">
    <property type="term" value="C:synaptonemal complex"/>
    <property type="evidence" value="ECO:0007669"/>
    <property type="project" value="TreeGrafter"/>
</dbReference>
<organism evidence="3 4">
    <name type="scientific">Astyanax mexicanus</name>
    <name type="common">Blind cave fish</name>
    <name type="synonym">Astyanax fasciatus mexicanus</name>
    <dbReference type="NCBI Taxonomy" id="7994"/>
    <lineage>
        <taxon>Eukaryota</taxon>
        <taxon>Metazoa</taxon>
        <taxon>Chordata</taxon>
        <taxon>Craniata</taxon>
        <taxon>Vertebrata</taxon>
        <taxon>Euteleostomi</taxon>
        <taxon>Actinopterygii</taxon>
        <taxon>Neopterygii</taxon>
        <taxon>Teleostei</taxon>
        <taxon>Ostariophysi</taxon>
        <taxon>Characiformes</taxon>
        <taxon>Characoidei</taxon>
        <taxon>Acestrorhamphidae</taxon>
        <taxon>Acestrorhamphinae</taxon>
        <taxon>Astyanax</taxon>
    </lineage>
</organism>
<dbReference type="InterPro" id="IPR051443">
    <property type="entry name" value="XLR/SYCP3"/>
</dbReference>
<reference evidence="3" key="3">
    <citation type="submission" date="2025-08" db="UniProtKB">
        <authorList>
            <consortium name="Ensembl"/>
        </authorList>
    </citation>
    <scope>IDENTIFICATION</scope>
</reference>
<reference evidence="3" key="4">
    <citation type="submission" date="2025-09" db="UniProtKB">
        <authorList>
            <consortium name="Ensembl"/>
        </authorList>
    </citation>
    <scope>IDENTIFICATION</scope>
</reference>
<evidence type="ECO:0000256" key="1">
    <source>
        <dbReference type="ARBA" id="ARBA00010283"/>
    </source>
</evidence>
<evidence type="ECO:0000259" key="2">
    <source>
        <dbReference type="Pfam" id="PF04803"/>
    </source>
</evidence>
<dbReference type="InterPro" id="IPR006888">
    <property type="entry name" value="XLR/SYCP3/FAM9_dom"/>
</dbReference>
<dbReference type="InParanoid" id="A0A3B1J3Q4"/>
<comment type="similarity">
    <text evidence="1">Belongs to the XLR/SYCP3 family.</text>
</comment>
<dbReference type="PANTHER" id="PTHR19368:SF15">
    <property type="entry name" value="XLR_SYCP3_FAM9 DOMAIN-CONTAINING PROTEIN"/>
    <property type="match status" value="1"/>
</dbReference>
<reference evidence="4" key="2">
    <citation type="journal article" date="2014" name="Nat. Commun.">
        <title>The cavefish genome reveals candidate genes for eye loss.</title>
        <authorList>
            <person name="McGaugh S.E."/>
            <person name="Gross J.B."/>
            <person name="Aken B."/>
            <person name="Blin M."/>
            <person name="Borowsky R."/>
            <person name="Chalopin D."/>
            <person name="Hinaux H."/>
            <person name="Jeffery W.R."/>
            <person name="Keene A."/>
            <person name="Ma L."/>
            <person name="Minx P."/>
            <person name="Murphy D."/>
            <person name="O'Quin K.E."/>
            <person name="Retaux S."/>
            <person name="Rohner N."/>
            <person name="Searle S.M."/>
            <person name="Stahl B.A."/>
            <person name="Tabin C."/>
            <person name="Volff J.N."/>
            <person name="Yoshizawa M."/>
            <person name="Warren W.C."/>
        </authorList>
    </citation>
    <scope>NUCLEOTIDE SEQUENCE [LARGE SCALE GENOMIC DNA]</scope>
    <source>
        <strain evidence="4">female</strain>
    </source>
</reference>
<accession>A0A3B1J3Q4</accession>
<dbReference type="AlphaFoldDB" id="A0A3B1J3Q4"/>
<dbReference type="Pfam" id="PF04803">
    <property type="entry name" value="Cor1"/>
    <property type="match status" value="1"/>
</dbReference>
<evidence type="ECO:0000313" key="4">
    <source>
        <dbReference type="Proteomes" id="UP000018467"/>
    </source>
</evidence>